<dbReference type="PANTHER" id="PTHR12570">
    <property type="match status" value="1"/>
</dbReference>
<evidence type="ECO:0000256" key="5">
    <source>
        <dbReference type="ARBA" id="ARBA00023136"/>
    </source>
</evidence>
<comment type="subcellular location">
    <subcellularLocation>
        <location evidence="1">Membrane</location>
        <topology evidence="1">Multi-pass membrane protein</topology>
    </subcellularLocation>
</comment>
<feature type="transmembrane region" description="Helical" evidence="7">
    <location>
        <begin position="445"/>
        <end position="462"/>
    </location>
</feature>
<feature type="transmembrane region" description="Helical" evidence="7">
    <location>
        <begin position="278"/>
        <end position="299"/>
    </location>
</feature>
<comment type="similarity">
    <text evidence="2">Belongs to the NIPA family.</text>
</comment>
<evidence type="ECO:0000256" key="6">
    <source>
        <dbReference type="SAM" id="MobiDB-lite"/>
    </source>
</evidence>
<keyword evidence="5 7" id="KW-0472">Membrane</keyword>
<accession>K1R292</accession>
<evidence type="ECO:0000256" key="1">
    <source>
        <dbReference type="ARBA" id="ARBA00004141"/>
    </source>
</evidence>
<feature type="region of interest" description="Disordered" evidence="6">
    <location>
        <begin position="730"/>
        <end position="758"/>
    </location>
</feature>
<feature type="transmembrane region" description="Helical" evidence="7">
    <location>
        <begin position="572"/>
        <end position="598"/>
    </location>
</feature>
<feature type="transmembrane region" description="Helical" evidence="7">
    <location>
        <begin position="504"/>
        <end position="524"/>
    </location>
</feature>
<dbReference type="Gene3D" id="1.10.3730.20">
    <property type="match status" value="1"/>
</dbReference>
<feature type="transmembrane region" description="Helical" evidence="7">
    <location>
        <begin position="241"/>
        <end position="266"/>
    </location>
</feature>
<dbReference type="InParanoid" id="K1R292"/>
<feature type="transmembrane region" description="Helical" evidence="7">
    <location>
        <begin position="610"/>
        <end position="629"/>
    </location>
</feature>
<feature type="transmembrane region" description="Helical" evidence="7">
    <location>
        <begin position="213"/>
        <end position="232"/>
    </location>
</feature>
<proteinExistence type="inferred from homology"/>
<keyword evidence="3 7" id="KW-0812">Transmembrane</keyword>
<keyword evidence="4 7" id="KW-1133">Transmembrane helix</keyword>
<evidence type="ECO:0000256" key="7">
    <source>
        <dbReference type="SAM" id="Phobius"/>
    </source>
</evidence>
<feature type="transmembrane region" description="Helical" evidence="7">
    <location>
        <begin position="319"/>
        <end position="339"/>
    </location>
</feature>
<dbReference type="InterPro" id="IPR037185">
    <property type="entry name" value="EmrE-like"/>
</dbReference>
<organism evidence="8">
    <name type="scientific">Magallana gigas</name>
    <name type="common">Pacific oyster</name>
    <name type="synonym">Crassostrea gigas</name>
    <dbReference type="NCBI Taxonomy" id="29159"/>
    <lineage>
        <taxon>Eukaryota</taxon>
        <taxon>Metazoa</taxon>
        <taxon>Spiralia</taxon>
        <taxon>Lophotrochozoa</taxon>
        <taxon>Mollusca</taxon>
        <taxon>Bivalvia</taxon>
        <taxon>Autobranchia</taxon>
        <taxon>Pteriomorphia</taxon>
        <taxon>Ostreida</taxon>
        <taxon>Ostreoidea</taxon>
        <taxon>Ostreidae</taxon>
        <taxon>Magallana</taxon>
    </lineage>
</organism>
<evidence type="ECO:0000256" key="3">
    <source>
        <dbReference type="ARBA" id="ARBA00022692"/>
    </source>
</evidence>
<name>K1R292_MAGGI</name>
<feature type="transmembrane region" description="Helical" evidence="7">
    <location>
        <begin position="73"/>
        <end position="93"/>
    </location>
</feature>
<feature type="transmembrane region" description="Helical" evidence="7">
    <location>
        <begin position="173"/>
        <end position="193"/>
    </location>
</feature>
<dbReference type="GO" id="GO:0016020">
    <property type="term" value="C:membrane"/>
    <property type="evidence" value="ECO:0007669"/>
    <property type="project" value="UniProtKB-SubCell"/>
</dbReference>
<feature type="transmembrane region" description="Helical" evidence="7">
    <location>
        <begin position="641"/>
        <end position="661"/>
    </location>
</feature>
<feature type="transmembrane region" description="Helical" evidence="7">
    <location>
        <begin position="12"/>
        <end position="29"/>
    </location>
</feature>
<dbReference type="HOGENOM" id="CLU_367716_0_0_1"/>
<dbReference type="GO" id="GO:0015095">
    <property type="term" value="F:magnesium ion transmembrane transporter activity"/>
    <property type="evidence" value="ECO:0007669"/>
    <property type="project" value="InterPro"/>
</dbReference>
<dbReference type="AlphaFoldDB" id="K1R292"/>
<feature type="transmembrane region" description="Helical" evidence="7">
    <location>
        <begin position="404"/>
        <end position="424"/>
    </location>
</feature>
<evidence type="ECO:0000256" key="2">
    <source>
        <dbReference type="ARBA" id="ARBA00007230"/>
    </source>
</evidence>
<dbReference type="SUPFAM" id="SSF103481">
    <property type="entry name" value="Multidrug resistance efflux transporter EmrE"/>
    <property type="match status" value="2"/>
</dbReference>
<feature type="transmembrane region" description="Helical" evidence="7">
    <location>
        <begin position="673"/>
        <end position="693"/>
    </location>
</feature>
<evidence type="ECO:0000313" key="8">
    <source>
        <dbReference type="EMBL" id="EKC37624.1"/>
    </source>
</evidence>
<dbReference type="EMBL" id="JH817012">
    <property type="protein sequence ID" value="EKC37624.1"/>
    <property type="molecule type" value="Genomic_DNA"/>
</dbReference>
<gene>
    <name evidence="8" type="ORF">CGI_10026908</name>
</gene>
<feature type="compositionally biased region" description="Basic and acidic residues" evidence="6">
    <location>
        <begin position="744"/>
        <end position="758"/>
    </location>
</feature>
<feature type="transmembrane region" description="Helical" evidence="7">
    <location>
        <begin position="544"/>
        <end position="565"/>
    </location>
</feature>
<reference evidence="8" key="1">
    <citation type="journal article" date="2012" name="Nature">
        <title>The oyster genome reveals stress adaptation and complexity of shell formation.</title>
        <authorList>
            <person name="Zhang G."/>
            <person name="Fang X."/>
            <person name="Guo X."/>
            <person name="Li L."/>
            <person name="Luo R."/>
            <person name="Xu F."/>
            <person name="Yang P."/>
            <person name="Zhang L."/>
            <person name="Wang X."/>
            <person name="Qi H."/>
            <person name="Xiong Z."/>
            <person name="Que H."/>
            <person name="Xie Y."/>
            <person name="Holland P.W."/>
            <person name="Paps J."/>
            <person name="Zhu Y."/>
            <person name="Wu F."/>
            <person name="Chen Y."/>
            <person name="Wang J."/>
            <person name="Peng C."/>
            <person name="Meng J."/>
            <person name="Yang L."/>
            <person name="Liu J."/>
            <person name="Wen B."/>
            <person name="Zhang N."/>
            <person name="Huang Z."/>
            <person name="Zhu Q."/>
            <person name="Feng Y."/>
            <person name="Mount A."/>
            <person name="Hedgecock D."/>
            <person name="Xu Z."/>
            <person name="Liu Y."/>
            <person name="Domazet-Loso T."/>
            <person name="Du Y."/>
            <person name="Sun X."/>
            <person name="Zhang S."/>
            <person name="Liu B."/>
            <person name="Cheng P."/>
            <person name="Jiang X."/>
            <person name="Li J."/>
            <person name="Fan D."/>
            <person name="Wang W."/>
            <person name="Fu W."/>
            <person name="Wang T."/>
            <person name="Wang B."/>
            <person name="Zhang J."/>
            <person name="Peng Z."/>
            <person name="Li Y."/>
            <person name="Li N."/>
            <person name="Wang J."/>
            <person name="Chen M."/>
            <person name="He Y."/>
            <person name="Tan F."/>
            <person name="Song X."/>
            <person name="Zheng Q."/>
            <person name="Huang R."/>
            <person name="Yang H."/>
            <person name="Du X."/>
            <person name="Chen L."/>
            <person name="Yang M."/>
            <person name="Gaffney P.M."/>
            <person name="Wang S."/>
            <person name="Luo L."/>
            <person name="She Z."/>
            <person name="Ming Y."/>
            <person name="Huang W."/>
            <person name="Zhang S."/>
            <person name="Huang B."/>
            <person name="Zhang Y."/>
            <person name="Qu T."/>
            <person name="Ni P."/>
            <person name="Miao G."/>
            <person name="Wang J."/>
            <person name="Wang Q."/>
            <person name="Steinberg C.E."/>
            <person name="Wang H."/>
            <person name="Li N."/>
            <person name="Qian L."/>
            <person name="Zhang G."/>
            <person name="Li Y."/>
            <person name="Yang H."/>
            <person name="Liu X."/>
            <person name="Wang J."/>
            <person name="Yin Y."/>
            <person name="Wang J."/>
        </authorList>
    </citation>
    <scope>NUCLEOTIDE SEQUENCE [LARGE SCALE GENOMIC DNA]</scope>
    <source>
        <strain evidence="8">05x7-T-G4-1.051#20</strain>
    </source>
</reference>
<feature type="transmembrane region" description="Helical" evidence="7">
    <location>
        <begin position="468"/>
        <end position="492"/>
    </location>
</feature>
<dbReference type="InterPro" id="IPR008521">
    <property type="entry name" value="Mg_trans_NIPA"/>
</dbReference>
<sequence>MEKISMFACNNLFLPGYLLGMIGRYSYVVNDILDESIRMPVTEKITVLSPANFTDQLNYSVPQPSAEEEARNFYVGLLLAIVSTIFIGSSFIFKKKGLLKLAENQGTRAGAGGYGYLKEWMWWAGMILMIVGEFANFAAYAFASATLVAPLGALSVILSEVLSSRFLNERLNLLGKVGSAMCVLGSTVVVLHSPKEQEVESIEDLLEKVRDPVFIVMAALLLSVAMFTIIFLSPRYGQKTVIVYIIICSTLGAFTVLGCKGVGVAIKETYRGRNEFTHWLTWVLLGVVVVCILFQLNYLNRALDTYNTAVVTPIYYKPIQVLSGVVPILLLLLLLYWYIMFNDTGQPSFSSKLSTAMTISPKPTGMPSMLNVTGEVALDNTTNVTDLSNQTMPFTTPEEEVRNFYVGLTLAISSSLFIGTSFIFKKRGLLKLAKYQTTRAGDGGYGYLKEWLWWAGMILMILGEFANFAAYAFAPATMVTPLGALSVLVSAVLSSKFLKEKLNLLGKIGCGLCILGSTVMVLHSPKEQEVESMEKLVEKIKDPVFIVMAIVLLTIAVIFILFLAPRYGQKTVIVYITICSSLGAFTVMGCKGVGVAIKETFKGRNEFTNWLTWVLLVVVVVCILFQLNYLNRALDTYNTAVVTPIYYVFFTSFVIFMSVILYKEWGKMSGVDIAGDICGFLTIVVGIFLLQAFKDMNISLANLPKARKEESLHNGEALVVRYDEDDEQHLLDDDQEMQMPTDYDDPHSFTEEFRPQAH</sequence>
<protein>
    <submittedName>
        <fullName evidence="8">Magnesium transporter NIPA2</fullName>
    </submittedName>
</protein>
<dbReference type="PANTHER" id="PTHR12570:SF92">
    <property type="entry name" value="SPICHTHYIN, ISOFORM B"/>
    <property type="match status" value="1"/>
</dbReference>
<feature type="transmembrane region" description="Helical" evidence="7">
    <location>
        <begin position="137"/>
        <end position="161"/>
    </location>
</feature>
<feature type="transmembrane region" description="Helical" evidence="7">
    <location>
        <begin position="114"/>
        <end position="131"/>
    </location>
</feature>
<dbReference type="Pfam" id="PF05653">
    <property type="entry name" value="Mg_trans_NIPA"/>
    <property type="match status" value="2"/>
</dbReference>
<evidence type="ECO:0000256" key="4">
    <source>
        <dbReference type="ARBA" id="ARBA00022989"/>
    </source>
</evidence>